<evidence type="ECO:0000256" key="3">
    <source>
        <dbReference type="ARBA" id="ARBA00012452"/>
    </source>
</evidence>
<accession>A0A0D3JZ43</accession>
<dbReference type="InterPro" id="IPR050213">
    <property type="entry name" value="GST_superfamily"/>
</dbReference>
<keyword evidence="4" id="KW-0808">Transferase</keyword>
<dbReference type="RefSeq" id="XP_005781207.1">
    <property type="nucleotide sequence ID" value="XM_005781150.1"/>
</dbReference>
<dbReference type="HOGENOM" id="CLU_039475_2_1_1"/>
<dbReference type="InterPro" id="IPR004045">
    <property type="entry name" value="Glutathione_S-Trfase_N"/>
</dbReference>
<sequence length="249" mass="27507">MTEPCTLGYHKIRGLGAPCRMLLCFSGEPFYNKAYAGDLKEEWFAKDKPALVARNSYINLPYVIDGDTVVTQSNSVLLYLGRKLAIDKDADFFANHQALDQCMDLRNDLMKIVYPFSGVCKDKADFPAALERHLKGAAGHFGKLEQGVRGPFLCGAAPQSADFHLFEMVDQHLAMVDQTDGVDFDFAAFPKLAALHAAMKALPELATYFKSPMYTSWAFNNAMFTHFLGAGYGDGPYGTTSNELFDPKA</sequence>
<dbReference type="SUPFAM" id="SSF52833">
    <property type="entry name" value="Thioredoxin-like"/>
    <property type="match status" value="1"/>
</dbReference>
<dbReference type="STRING" id="2903.R1D0B5"/>
<dbReference type="Gene3D" id="1.20.1050.10">
    <property type="match status" value="1"/>
</dbReference>
<feature type="domain" description="GST N-terminal" evidence="6">
    <location>
        <begin position="3"/>
        <end position="88"/>
    </location>
</feature>
<dbReference type="PANTHER" id="PTHR11571">
    <property type="entry name" value="GLUTATHIONE S-TRANSFERASE"/>
    <property type="match status" value="1"/>
</dbReference>
<dbReference type="KEGG" id="ehx:EMIHUDRAFT_442908"/>
<dbReference type="GO" id="GO:0004364">
    <property type="term" value="F:glutathione transferase activity"/>
    <property type="evidence" value="ECO:0007669"/>
    <property type="project" value="UniProtKB-EC"/>
</dbReference>
<dbReference type="eggNOG" id="KOG1695">
    <property type="taxonomic scope" value="Eukaryota"/>
</dbReference>
<dbReference type="EC" id="2.5.1.18" evidence="3"/>
<dbReference type="InterPro" id="IPR004046">
    <property type="entry name" value="GST_C"/>
</dbReference>
<reference evidence="9" key="1">
    <citation type="journal article" date="2013" name="Nature">
        <title>Pan genome of the phytoplankton Emiliania underpins its global distribution.</title>
        <authorList>
            <person name="Read B.A."/>
            <person name="Kegel J."/>
            <person name="Klute M.J."/>
            <person name="Kuo A."/>
            <person name="Lefebvre S.C."/>
            <person name="Maumus F."/>
            <person name="Mayer C."/>
            <person name="Miller J."/>
            <person name="Monier A."/>
            <person name="Salamov A."/>
            <person name="Young J."/>
            <person name="Aguilar M."/>
            <person name="Claverie J.M."/>
            <person name="Frickenhaus S."/>
            <person name="Gonzalez K."/>
            <person name="Herman E.K."/>
            <person name="Lin Y.C."/>
            <person name="Napier J."/>
            <person name="Ogata H."/>
            <person name="Sarno A.F."/>
            <person name="Shmutz J."/>
            <person name="Schroeder D."/>
            <person name="de Vargas C."/>
            <person name="Verret F."/>
            <person name="von Dassow P."/>
            <person name="Valentin K."/>
            <person name="Van de Peer Y."/>
            <person name="Wheeler G."/>
            <person name="Dacks J.B."/>
            <person name="Delwiche C.F."/>
            <person name="Dyhrman S.T."/>
            <person name="Glockner G."/>
            <person name="John U."/>
            <person name="Richards T."/>
            <person name="Worden A.Z."/>
            <person name="Zhang X."/>
            <person name="Grigoriev I.V."/>
            <person name="Allen A.E."/>
            <person name="Bidle K."/>
            <person name="Borodovsky M."/>
            <person name="Bowler C."/>
            <person name="Brownlee C."/>
            <person name="Cock J.M."/>
            <person name="Elias M."/>
            <person name="Gladyshev V.N."/>
            <person name="Groth M."/>
            <person name="Guda C."/>
            <person name="Hadaegh A."/>
            <person name="Iglesias-Rodriguez M.D."/>
            <person name="Jenkins J."/>
            <person name="Jones B.M."/>
            <person name="Lawson T."/>
            <person name="Leese F."/>
            <person name="Lindquist E."/>
            <person name="Lobanov A."/>
            <person name="Lomsadze A."/>
            <person name="Malik S.B."/>
            <person name="Marsh M.E."/>
            <person name="Mackinder L."/>
            <person name="Mock T."/>
            <person name="Mueller-Roeber B."/>
            <person name="Pagarete A."/>
            <person name="Parker M."/>
            <person name="Probert I."/>
            <person name="Quesneville H."/>
            <person name="Raines C."/>
            <person name="Rensing S.A."/>
            <person name="Riano-Pachon D.M."/>
            <person name="Richier S."/>
            <person name="Rokitta S."/>
            <person name="Shiraiwa Y."/>
            <person name="Soanes D.M."/>
            <person name="van der Giezen M."/>
            <person name="Wahlund T.M."/>
            <person name="Williams B."/>
            <person name="Wilson W."/>
            <person name="Wolfe G."/>
            <person name="Wurch L.L."/>
        </authorList>
    </citation>
    <scope>NUCLEOTIDE SEQUENCE</scope>
</reference>
<dbReference type="OMA" id="PNFEEQR"/>
<proteinExistence type="inferred from homology"/>
<dbReference type="GO" id="GO:0006749">
    <property type="term" value="P:glutathione metabolic process"/>
    <property type="evidence" value="ECO:0007669"/>
    <property type="project" value="TreeGrafter"/>
</dbReference>
<evidence type="ECO:0000259" key="7">
    <source>
        <dbReference type="PROSITE" id="PS50405"/>
    </source>
</evidence>
<feature type="domain" description="GST C-terminal" evidence="7">
    <location>
        <begin position="88"/>
        <end position="224"/>
    </location>
</feature>
<dbReference type="PaxDb" id="2903-EOD28778"/>
<evidence type="ECO:0000313" key="8">
    <source>
        <dbReference type="EnsemblProtists" id="EOD28778"/>
    </source>
</evidence>
<dbReference type="GeneID" id="17274323"/>
<comment type="similarity">
    <text evidence="2">Belongs to the GST superfamily. Mu family.</text>
</comment>
<dbReference type="PROSITE" id="PS50404">
    <property type="entry name" value="GST_NTER"/>
    <property type="match status" value="1"/>
</dbReference>
<evidence type="ECO:0000259" key="6">
    <source>
        <dbReference type="PROSITE" id="PS50404"/>
    </source>
</evidence>
<dbReference type="Pfam" id="PF14497">
    <property type="entry name" value="GST_C_3"/>
    <property type="match status" value="1"/>
</dbReference>
<dbReference type="PROSITE" id="PS50405">
    <property type="entry name" value="GST_CTER"/>
    <property type="match status" value="1"/>
</dbReference>
<dbReference type="Pfam" id="PF02798">
    <property type="entry name" value="GST_N"/>
    <property type="match status" value="1"/>
</dbReference>
<comment type="catalytic activity">
    <reaction evidence="5">
        <text>RX + glutathione = an S-substituted glutathione + a halide anion + H(+)</text>
        <dbReference type="Rhea" id="RHEA:16437"/>
        <dbReference type="ChEBI" id="CHEBI:15378"/>
        <dbReference type="ChEBI" id="CHEBI:16042"/>
        <dbReference type="ChEBI" id="CHEBI:17792"/>
        <dbReference type="ChEBI" id="CHEBI:57925"/>
        <dbReference type="ChEBI" id="CHEBI:90779"/>
        <dbReference type="EC" id="2.5.1.18"/>
    </reaction>
</comment>
<dbReference type="SUPFAM" id="SSF47616">
    <property type="entry name" value="GST C-terminal domain-like"/>
    <property type="match status" value="1"/>
</dbReference>
<evidence type="ECO:0000256" key="5">
    <source>
        <dbReference type="ARBA" id="ARBA00047960"/>
    </source>
</evidence>
<evidence type="ECO:0000256" key="2">
    <source>
        <dbReference type="ARBA" id="ARBA00005861"/>
    </source>
</evidence>
<dbReference type="Gene3D" id="3.40.30.10">
    <property type="entry name" value="Glutaredoxin"/>
    <property type="match status" value="1"/>
</dbReference>
<dbReference type="InterPro" id="IPR036282">
    <property type="entry name" value="Glutathione-S-Trfase_C_sf"/>
</dbReference>
<evidence type="ECO:0000313" key="9">
    <source>
        <dbReference type="Proteomes" id="UP000013827"/>
    </source>
</evidence>
<dbReference type="PANTHER" id="PTHR11571:SF222">
    <property type="entry name" value="GLUTATHIONE TRANSFERASE"/>
    <property type="match status" value="1"/>
</dbReference>
<keyword evidence="9" id="KW-1185">Reference proteome</keyword>
<dbReference type="Proteomes" id="UP000013827">
    <property type="component" value="Unassembled WGS sequence"/>
</dbReference>
<evidence type="ECO:0000256" key="1">
    <source>
        <dbReference type="ARBA" id="ARBA00003701"/>
    </source>
</evidence>
<protein>
    <recommendedName>
        <fullName evidence="3">glutathione transferase</fullName>
        <ecNumber evidence="3">2.5.1.18</ecNumber>
    </recommendedName>
</protein>
<evidence type="ECO:0000256" key="4">
    <source>
        <dbReference type="ARBA" id="ARBA00022679"/>
    </source>
</evidence>
<name>A0A0D3JZ43_EMIH1</name>
<dbReference type="InterPro" id="IPR036249">
    <property type="entry name" value="Thioredoxin-like_sf"/>
</dbReference>
<dbReference type="AlphaFoldDB" id="A0A0D3JZ43"/>
<comment type="function">
    <text evidence="1">Conjugation of reduced glutathione to a wide number of exogenous and endogenous hydrophobic electrophiles.</text>
</comment>
<reference evidence="8" key="2">
    <citation type="submission" date="2024-10" db="UniProtKB">
        <authorList>
            <consortium name="EnsemblProtists"/>
        </authorList>
    </citation>
    <scope>IDENTIFICATION</scope>
</reference>
<organism evidence="8 9">
    <name type="scientific">Emiliania huxleyi (strain CCMP1516)</name>
    <dbReference type="NCBI Taxonomy" id="280463"/>
    <lineage>
        <taxon>Eukaryota</taxon>
        <taxon>Haptista</taxon>
        <taxon>Haptophyta</taxon>
        <taxon>Prymnesiophyceae</taxon>
        <taxon>Isochrysidales</taxon>
        <taxon>Noelaerhabdaceae</taxon>
        <taxon>Emiliania</taxon>
    </lineage>
</organism>
<dbReference type="InterPro" id="IPR010987">
    <property type="entry name" value="Glutathione-S-Trfase_C-like"/>
</dbReference>
<dbReference type="EnsemblProtists" id="EOD28778">
    <property type="protein sequence ID" value="EOD28778"/>
    <property type="gene ID" value="EMIHUDRAFT_442908"/>
</dbReference>